<comment type="caution">
    <text evidence="2">The sequence shown here is derived from an EMBL/GenBank/DDBJ whole genome shotgun (WGS) entry which is preliminary data.</text>
</comment>
<dbReference type="InterPro" id="IPR011010">
    <property type="entry name" value="DNA_brk_join_enz"/>
</dbReference>
<accession>A0ABP7V6V3</accession>
<dbReference type="Proteomes" id="UP001500683">
    <property type="component" value="Unassembled WGS sequence"/>
</dbReference>
<dbReference type="InterPro" id="IPR013762">
    <property type="entry name" value="Integrase-like_cat_sf"/>
</dbReference>
<evidence type="ECO:0000313" key="2">
    <source>
        <dbReference type="EMBL" id="GAA4059550.1"/>
    </source>
</evidence>
<organism evidence="2 3">
    <name type="scientific">Actinomadura miaoliensis</name>
    <dbReference type="NCBI Taxonomy" id="430685"/>
    <lineage>
        <taxon>Bacteria</taxon>
        <taxon>Bacillati</taxon>
        <taxon>Actinomycetota</taxon>
        <taxon>Actinomycetes</taxon>
        <taxon>Streptosporangiales</taxon>
        <taxon>Thermomonosporaceae</taxon>
        <taxon>Actinomadura</taxon>
    </lineage>
</organism>
<dbReference type="SUPFAM" id="SSF56349">
    <property type="entry name" value="DNA breaking-rejoining enzymes"/>
    <property type="match status" value="1"/>
</dbReference>
<protein>
    <recommendedName>
        <fullName evidence="4">Tyr recombinase domain-containing protein</fullName>
    </recommendedName>
</protein>
<evidence type="ECO:0000256" key="1">
    <source>
        <dbReference type="ARBA" id="ARBA00023172"/>
    </source>
</evidence>
<evidence type="ECO:0008006" key="4">
    <source>
        <dbReference type="Google" id="ProtNLM"/>
    </source>
</evidence>
<proteinExistence type="predicted"/>
<gene>
    <name evidence="2" type="ORF">GCM10022214_10080</name>
</gene>
<reference evidence="3" key="1">
    <citation type="journal article" date="2019" name="Int. J. Syst. Evol. Microbiol.">
        <title>The Global Catalogue of Microorganisms (GCM) 10K type strain sequencing project: providing services to taxonomists for standard genome sequencing and annotation.</title>
        <authorList>
            <consortium name="The Broad Institute Genomics Platform"/>
            <consortium name="The Broad Institute Genome Sequencing Center for Infectious Disease"/>
            <person name="Wu L."/>
            <person name="Ma J."/>
        </authorList>
    </citation>
    <scope>NUCLEOTIDE SEQUENCE [LARGE SCALE GENOMIC DNA]</scope>
    <source>
        <strain evidence="3">JCM 16702</strain>
    </source>
</reference>
<sequence length="126" mass="13531">MSALKGTTKSGRARVVSIDPGTVKVLKAHRARQEADKLRAGDDWKGAPKIADTHVFATGWGEPIHPDTVSSLMTALIKRHNKASEERPTAEPLPHARLHDLRHIHATTLLLAGVPVQCGGGSARAR</sequence>
<keyword evidence="1" id="KW-0233">DNA recombination</keyword>
<name>A0ABP7V6V3_9ACTN</name>
<keyword evidence="3" id="KW-1185">Reference proteome</keyword>
<dbReference type="RefSeq" id="WP_425549365.1">
    <property type="nucleotide sequence ID" value="NZ_BAAAZG010000002.1"/>
</dbReference>
<dbReference type="Gene3D" id="1.10.443.10">
    <property type="entry name" value="Intergrase catalytic core"/>
    <property type="match status" value="1"/>
</dbReference>
<dbReference type="EMBL" id="BAAAZG010000002">
    <property type="protein sequence ID" value="GAA4059550.1"/>
    <property type="molecule type" value="Genomic_DNA"/>
</dbReference>
<evidence type="ECO:0000313" key="3">
    <source>
        <dbReference type="Proteomes" id="UP001500683"/>
    </source>
</evidence>